<proteinExistence type="predicted"/>
<dbReference type="InterPro" id="IPR011006">
    <property type="entry name" value="CheY-like_superfamily"/>
</dbReference>
<reference evidence="4 5" key="1">
    <citation type="submission" date="2021-03" db="EMBL/GenBank/DDBJ databases">
        <title>Genome sequencing of Bifidobacterium imperatoris JCM 32708.</title>
        <authorList>
            <person name="Kim J."/>
        </authorList>
    </citation>
    <scope>NUCLEOTIDE SEQUENCE [LARGE SCALE GENOMIC DNA]</scope>
    <source>
        <strain evidence="4 5">JCM 32708</strain>
    </source>
</reference>
<dbReference type="SMART" id="SM00850">
    <property type="entry name" value="LytTR"/>
    <property type="match status" value="1"/>
</dbReference>
<accession>A0ABX7S3F9</accession>
<dbReference type="SUPFAM" id="SSF52172">
    <property type="entry name" value="CheY-like"/>
    <property type="match status" value="1"/>
</dbReference>
<sequence>MMVAFAVVDDDIEAREQISAFISRFAGERQLDATITAFADAAELLHHYKPEYDVIFLDIEMQQVDGIKAAKVIRETDPATIIVFVTNMAQLAIKGYEVEALDFVVKPVDYYSFAMVMRKALQRMERRRSSTIKLITRDAVHVVPIDRIDYVEVQDHYITYCTAEGNYTVKGTLGQAEQALQSGNFMRCNRWYLVNIDNITGLEGNTITVGNHRIEVSRSKKQEILRAIAISSGVA</sequence>
<name>A0ABX7S3F9_9BIFI</name>
<dbReference type="Gene3D" id="2.40.50.1020">
    <property type="entry name" value="LytTr DNA-binding domain"/>
    <property type="match status" value="1"/>
</dbReference>
<dbReference type="PROSITE" id="PS50110">
    <property type="entry name" value="RESPONSE_REGULATORY"/>
    <property type="match status" value="1"/>
</dbReference>
<dbReference type="SMART" id="SM00448">
    <property type="entry name" value="REC"/>
    <property type="match status" value="1"/>
</dbReference>
<feature type="domain" description="Response regulatory" evidence="2">
    <location>
        <begin position="4"/>
        <end position="121"/>
    </location>
</feature>
<dbReference type="Gene3D" id="3.40.50.2300">
    <property type="match status" value="1"/>
</dbReference>
<dbReference type="InterPro" id="IPR007492">
    <property type="entry name" value="LytTR_DNA-bd_dom"/>
</dbReference>
<dbReference type="InterPro" id="IPR046947">
    <property type="entry name" value="LytR-like"/>
</dbReference>
<protein>
    <submittedName>
        <fullName evidence="4">Response regulator transcription factor</fullName>
    </submittedName>
</protein>
<dbReference type="EMBL" id="CP071591">
    <property type="protein sequence ID" value="QSY57894.1"/>
    <property type="molecule type" value="Genomic_DNA"/>
</dbReference>
<keyword evidence="5" id="KW-1185">Reference proteome</keyword>
<dbReference type="InterPro" id="IPR001789">
    <property type="entry name" value="Sig_transdc_resp-reg_receiver"/>
</dbReference>
<organism evidence="4 5">
    <name type="scientific">Bifidobacterium imperatoris</name>
    <dbReference type="NCBI Taxonomy" id="2020965"/>
    <lineage>
        <taxon>Bacteria</taxon>
        <taxon>Bacillati</taxon>
        <taxon>Actinomycetota</taxon>
        <taxon>Actinomycetes</taxon>
        <taxon>Bifidobacteriales</taxon>
        <taxon>Bifidobacteriaceae</taxon>
        <taxon>Bifidobacterium</taxon>
    </lineage>
</organism>
<dbReference type="RefSeq" id="WP_101625082.1">
    <property type="nucleotide sequence ID" value="NZ_CP071591.1"/>
</dbReference>
<keyword evidence="1" id="KW-0597">Phosphoprotein</keyword>
<evidence type="ECO:0000313" key="5">
    <source>
        <dbReference type="Proteomes" id="UP000663067"/>
    </source>
</evidence>
<evidence type="ECO:0000259" key="3">
    <source>
        <dbReference type="PROSITE" id="PS50930"/>
    </source>
</evidence>
<dbReference type="Proteomes" id="UP000663067">
    <property type="component" value="Chromosome"/>
</dbReference>
<feature type="domain" description="HTH LytTR-type" evidence="3">
    <location>
        <begin position="132"/>
        <end position="230"/>
    </location>
</feature>
<evidence type="ECO:0000259" key="2">
    <source>
        <dbReference type="PROSITE" id="PS50110"/>
    </source>
</evidence>
<evidence type="ECO:0000256" key="1">
    <source>
        <dbReference type="PROSITE-ProRule" id="PRU00169"/>
    </source>
</evidence>
<dbReference type="Pfam" id="PF00072">
    <property type="entry name" value="Response_reg"/>
    <property type="match status" value="1"/>
</dbReference>
<dbReference type="PANTHER" id="PTHR37299">
    <property type="entry name" value="TRANSCRIPTIONAL REGULATOR-RELATED"/>
    <property type="match status" value="1"/>
</dbReference>
<gene>
    <name evidence="4" type="ORF">BLI708_00725</name>
</gene>
<dbReference type="Pfam" id="PF04397">
    <property type="entry name" value="LytTR"/>
    <property type="match status" value="1"/>
</dbReference>
<dbReference type="PROSITE" id="PS50930">
    <property type="entry name" value="HTH_LYTTR"/>
    <property type="match status" value="1"/>
</dbReference>
<evidence type="ECO:0000313" key="4">
    <source>
        <dbReference type="EMBL" id="QSY57894.1"/>
    </source>
</evidence>
<feature type="modified residue" description="4-aspartylphosphate" evidence="1">
    <location>
        <position position="58"/>
    </location>
</feature>
<dbReference type="PANTHER" id="PTHR37299:SF1">
    <property type="entry name" value="STAGE 0 SPORULATION PROTEIN A HOMOLOG"/>
    <property type="match status" value="1"/>
</dbReference>